<keyword evidence="1" id="KW-0678">Repressor</keyword>
<dbReference type="PROSITE" id="PS50977">
    <property type="entry name" value="HTH_TETR_2"/>
    <property type="match status" value="1"/>
</dbReference>
<name>A0ABY7B2R1_9PSEU</name>
<dbReference type="PRINTS" id="PR00400">
    <property type="entry name" value="TETREPRESSOR"/>
</dbReference>
<dbReference type="PRINTS" id="PR00455">
    <property type="entry name" value="HTHTETR"/>
</dbReference>
<organism evidence="7 8">
    <name type="scientific">Amycolatopsis cynarae</name>
    <dbReference type="NCBI Taxonomy" id="2995223"/>
    <lineage>
        <taxon>Bacteria</taxon>
        <taxon>Bacillati</taxon>
        <taxon>Actinomycetota</taxon>
        <taxon>Actinomycetes</taxon>
        <taxon>Pseudonocardiales</taxon>
        <taxon>Pseudonocardiaceae</taxon>
        <taxon>Amycolatopsis</taxon>
    </lineage>
</organism>
<gene>
    <name evidence="7" type="ORF">ORV05_36335</name>
</gene>
<evidence type="ECO:0000313" key="8">
    <source>
        <dbReference type="Proteomes" id="UP001163203"/>
    </source>
</evidence>
<dbReference type="PANTHER" id="PTHR30055">
    <property type="entry name" value="HTH-TYPE TRANSCRIPTIONAL REGULATOR RUTR"/>
    <property type="match status" value="1"/>
</dbReference>
<proteinExistence type="predicted"/>
<evidence type="ECO:0000256" key="5">
    <source>
        <dbReference type="PROSITE-ProRule" id="PRU00335"/>
    </source>
</evidence>
<dbReference type="InterPro" id="IPR036271">
    <property type="entry name" value="Tet_transcr_reg_TetR-rel_C_sf"/>
</dbReference>
<evidence type="ECO:0000256" key="1">
    <source>
        <dbReference type="ARBA" id="ARBA00022491"/>
    </source>
</evidence>
<evidence type="ECO:0000256" key="3">
    <source>
        <dbReference type="ARBA" id="ARBA00023125"/>
    </source>
</evidence>
<evidence type="ECO:0000256" key="2">
    <source>
        <dbReference type="ARBA" id="ARBA00023015"/>
    </source>
</evidence>
<feature type="DNA-binding region" description="H-T-H motif" evidence="5">
    <location>
        <begin position="28"/>
        <end position="47"/>
    </location>
</feature>
<dbReference type="InterPro" id="IPR003012">
    <property type="entry name" value="Tet_transcr_reg_TetR"/>
</dbReference>
<keyword evidence="8" id="KW-1185">Reference proteome</keyword>
<dbReference type="Gene3D" id="1.10.357.10">
    <property type="entry name" value="Tetracycline Repressor, domain 2"/>
    <property type="match status" value="1"/>
</dbReference>
<dbReference type="EMBL" id="CP113836">
    <property type="protein sequence ID" value="WAL66245.1"/>
    <property type="molecule type" value="Genomic_DNA"/>
</dbReference>
<keyword evidence="2" id="KW-0805">Transcription regulation</keyword>
<sequence>MARETLSRTKVLDSALRLADEQGLSGVSMRKLAAELGVEAMSLYNHVANKRDLLNGVAARVFESIPLPDESLPWDQRLEAAAKAAFGVFNRHPAVVRALVSEQANPLSRGALRLIDAILGALLEAGLTERHAARAYRALLGMLYGAVLVGSADLPGGGAEASVEWFRETVTERELPHLHRTLPELSKGDCVQDFEFQLALFLGGLRAGGRCG</sequence>
<keyword evidence="3 5" id="KW-0238">DNA-binding</keyword>
<dbReference type="SUPFAM" id="SSF46689">
    <property type="entry name" value="Homeodomain-like"/>
    <property type="match status" value="1"/>
</dbReference>
<dbReference type="Pfam" id="PF02909">
    <property type="entry name" value="TetR_C_1"/>
    <property type="match status" value="1"/>
</dbReference>
<evidence type="ECO:0000313" key="7">
    <source>
        <dbReference type="EMBL" id="WAL66245.1"/>
    </source>
</evidence>
<dbReference type="Gene3D" id="1.10.10.60">
    <property type="entry name" value="Homeodomain-like"/>
    <property type="match status" value="1"/>
</dbReference>
<keyword evidence="4" id="KW-0804">Transcription</keyword>
<reference evidence="7" key="1">
    <citation type="submission" date="2022-11" db="EMBL/GenBank/DDBJ databases">
        <authorList>
            <person name="Mo P."/>
        </authorList>
    </citation>
    <scope>NUCLEOTIDE SEQUENCE</scope>
    <source>
        <strain evidence="7">HUAS 11-8</strain>
    </source>
</reference>
<feature type="domain" description="HTH tetR-type" evidence="6">
    <location>
        <begin position="5"/>
        <end position="65"/>
    </location>
</feature>
<dbReference type="Pfam" id="PF00440">
    <property type="entry name" value="TetR_N"/>
    <property type="match status" value="1"/>
</dbReference>
<protein>
    <submittedName>
        <fullName evidence="7">TetR/AcrR family transcriptional regulator C-terminal domain-containing protein</fullName>
    </submittedName>
</protein>
<dbReference type="SUPFAM" id="SSF48498">
    <property type="entry name" value="Tetracyclin repressor-like, C-terminal domain"/>
    <property type="match status" value="1"/>
</dbReference>
<evidence type="ECO:0000256" key="4">
    <source>
        <dbReference type="ARBA" id="ARBA00023163"/>
    </source>
</evidence>
<accession>A0ABY7B2R1</accession>
<dbReference type="InterPro" id="IPR001647">
    <property type="entry name" value="HTH_TetR"/>
</dbReference>
<dbReference type="PANTHER" id="PTHR30055:SF151">
    <property type="entry name" value="TRANSCRIPTIONAL REGULATORY PROTEIN"/>
    <property type="match status" value="1"/>
</dbReference>
<dbReference type="RefSeq" id="WP_268756381.1">
    <property type="nucleotide sequence ID" value="NZ_CP113836.1"/>
</dbReference>
<evidence type="ECO:0000259" key="6">
    <source>
        <dbReference type="PROSITE" id="PS50977"/>
    </source>
</evidence>
<dbReference type="InterPro" id="IPR050109">
    <property type="entry name" value="HTH-type_TetR-like_transc_reg"/>
</dbReference>
<dbReference type="InterPro" id="IPR004111">
    <property type="entry name" value="Repressor_TetR_C"/>
</dbReference>
<dbReference type="InterPro" id="IPR009057">
    <property type="entry name" value="Homeodomain-like_sf"/>
</dbReference>
<dbReference type="Proteomes" id="UP001163203">
    <property type="component" value="Chromosome"/>
</dbReference>